<reference evidence="2" key="1">
    <citation type="journal article" date="2020" name="Genome Biol.">
        <title>Gamete binning: chromosome-level and haplotype-resolved genome assembly enabled by high-throughput single-cell sequencing of gamete genomes.</title>
        <authorList>
            <person name="Campoy J.A."/>
            <person name="Sun H."/>
            <person name="Goel M."/>
            <person name="Jiao W.-B."/>
            <person name="Folz-Donahue K."/>
            <person name="Wang N."/>
            <person name="Rubio M."/>
            <person name="Liu C."/>
            <person name="Kukat C."/>
            <person name="Ruiz D."/>
            <person name="Huettel B."/>
            <person name="Schneeberger K."/>
        </authorList>
    </citation>
    <scope>NUCLEOTIDE SEQUENCE [LARGE SCALE GENOMIC DNA]</scope>
    <source>
        <strain evidence="2">cv. Rojo Pasion</strain>
    </source>
</reference>
<proteinExistence type="predicted"/>
<evidence type="ECO:0000313" key="1">
    <source>
        <dbReference type="EMBL" id="CAB4317736.1"/>
    </source>
</evidence>
<gene>
    <name evidence="1" type="ORF">ORAREDHAP_LOCUS44615</name>
</gene>
<evidence type="ECO:0000313" key="2">
    <source>
        <dbReference type="Proteomes" id="UP000507245"/>
    </source>
</evidence>
<dbReference type="Proteomes" id="UP000507245">
    <property type="component" value="Unassembled WGS sequence"/>
</dbReference>
<name>A0A6J5XV23_PRUAR</name>
<protein>
    <submittedName>
        <fullName evidence="1">Uncharacterized protein</fullName>
    </submittedName>
</protein>
<sequence length="120" mass="12711">MTATLVAKAATSIANAAISFAAVTSVTPTTTADSTRLGLIEGDVTAVEVLTVYAIDRVPHGLLVVEGDEAEAPEHLGLTVVDDLRFDDQTERTKGLRNASLLVEERVGVMDQDLRPPPEL</sequence>
<dbReference type="AlphaFoldDB" id="A0A6J5XV23"/>
<organism evidence="1 2">
    <name type="scientific">Prunus armeniaca</name>
    <name type="common">Apricot</name>
    <name type="synonym">Armeniaca vulgaris</name>
    <dbReference type="NCBI Taxonomy" id="36596"/>
    <lineage>
        <taxon>Eukaryota</taxon>
        <taxon>Viridiplantae</taxon>
        <taxon>Streptophyta</taxon>
        <taxon>Embryophyta</taxon>
        <taxon>Tracheophyta</taxon>
        <taxon>Spermatophyta</taxon>
        <taxon>Magnoliopsida</taxon>
        <taxon>eudicotyledons</taxon>
        <taxon>Gunneridae</taxon>
        <taxon>Pentapetalae</taxon>
        <taxon>rosids</taxon>
        <taxon>fabids</taxon>
        <taxon>Rosales</taxon>
        <taxon>Rosaceae</taxon>
        <taxon>Amygdaloideae</taxon>
        <taxon>Amygdaleae</taxon>
        <taxon>Prunus</taxon>
    </lineage>
</organism>
<keyword evidence="2" id="KW-1185">Reference proteome</keyword>
<dbReference type="OrthoDB" id="1785717at2759"/>
<accession>A0A6J5XV23</accession>
<dbReference type="EMBL" id="CAEKKB010000007">
    <property type="protein sequence ID" value="CAB4317736.1"/>
    <property type="molecule type" value="Genomic_DNA"/>
</dbReference>